<evidence type="ECO:0000313" key="1">
    <source>
        <dbReference type="EMBL" id="RNF82251.1"/>
    </source>
</evidence>
<sequence length="158" mass="16635">MRSQHDHPETKTPTQATGHRAAGIAALAVATLLLAGCGKDEGVEGALDQAAGAIGKTLPTPYRDGLVVDAAKVEGNDLVFVIRNPDITVAKARGKKDVLDALQRDEQDAISELCRHDDLAAVLKNGGGVRRRFVDGSGQSFFEVTLQPAQCNPAGKPR</sequence>
<name>A0A3M8SLR4_9GAMM</name>
<dbReference type="Proteomes" id="UP000267049">
    <property type="component" value="Unassembled WGS sequence"/>
</dbReference>
<gene>
    <name evidence="1" type="ORF">EER27_15165</name>
</gene>
<comment type="caution">
    <text evidence="1">The sequence shown here is derived from an EMBL/GenBank/DDBJ whole genome shotgun (WGS) entry which is preliminary data.</text>
</comment>
<dbReference type="RefSeq" id="WP_123088979.1">
    <property type="nucleotide sequence ID" value="NZ_RIBS01000009.1"/>
</dbReference>
<dbReference type="EMBL" id="RIBS01000009">
    <property type="protein sequence ID" value="RNF82251.1"/>
    <property type="molecule type" value="Genomic_DNA"/>
</dbReference>
<evidence type="ECO:0000313" key="2">
    <source>
        <dbReference type="Proteomes" id="UP000267049"/>
    </source>
</evidence>
<dbReference type="AlphaFoldDB" id="A0A3M8SLR4"/>
<proteinExistence type="predicted"/>
<dbReference type="OrthoDB" id="5966291at2"/>
<reference evidence="1 2" key="1">
    <citation type="submission" date="2018-11" db="EMBL/GenBank/DDBJ databases">
        <title>Lysobacter cryohumiis sp. nov., isolated from soil in the Tianshan Mountains, Xinjiang, China.</title>
        <authorList>
            <person name="Luo Y."/>
            <person name="Sheng H."/>
        </authorList>
    </citation>
    <scope>NUCLEOTIDE SEQUENCE [LARGE SCALE GENOMIC DNA]</scope>
    <source>
        <strain evidence="1 2">ZS60</strain>
    </source>
</reference>
<accession>A0A3M8SLR4</accession>
<organism evidence="1 2">
    <name type="scientific">Montanilutibacter psychrotolerans</name>
    <dbReference type="NCBI Taxonomy" id="1327343"/>
    <lineage>
        <taxon>Bacteria</taxon>
        <taxon>Pseudomonadati</taxon>
        <taxon>Pseudomonadota</taxon>
        <taxon>Gammaproteobacteria</taxon>
        <taxon>Lysobacterales</taxon>
        <taxon>Lysobacteraceae</taxon>
        <taxon>Montanilutibacter</taxon>
    </lineage>
</organism>
<protein>
    <submittedName>
        <fullName evidence="1">Uncharacterized protein</fullName>
    </submittedName>
</protein>
<keyword evidence="2" id="KW-1185">Reference proteome</keyword>